<name>F0VBB7_NEOCL</name>
<dbReference type="Proteomes" id="UP000007494">
    <property type="component" value="Chromosome IX"/>
</dbReference>
<dbReference type="eggNOG" id="ENOG502QYWW">
    <property type="taxonomic scope" value="Eukaryota"/>
</dbReference>
<reference evidence="2" key="1">
    <citation type="submission" date="2011-02" db="EMBL/GenBank/DDBJ databases">
        <authorList>
            <person name="Aslett M."/>
        </authorList>
    </citation>
    <scope>NUCLEOTIDE SEQUENCE</scope>
    <source>
        <strain evidence="2">Liverpool</strain>
    </source>
</reference>
<feature type="compositionally biased region" description="Low complexity" evidence="1">
    <location>
        <begin position="511"/>
        <end position="523"/>
    </location>
</feature>
<proteinExistence type="predicted"/>
<reference evidence="2" key="2">
    <citation type="submission" date="2011-03" db="EMBL/GenBank/DDBJ databases">
        <title>Comparative genomics and transcriptomics of Neospora caninum and Toxoplasma gondii.</title>
        <authorList>
            <person name="Reid A.J."/>
            <person name="Sohal A."/>
            <person name="Harris D."/>
            <person name="Quail M."/>
            <person name="Sanders M."/>
            <person name="Berriman M."/>
            <person name="Wastling J.M."/>
            <person name="Pain A."/>
        </authorList>
    </citation>
    <scope>NUCLEOTIDE SEQUENCE</scope>
    <source>
        <strain evidence="2">Liverpool</strain>
    </source>
</reference>
<evidence type="ECO:0000313" key="4">
    <source>
        <dbReference type="Proteomes" id="UP000007494"/>
    </source>
</evidence>
<dbReference type="AlphaFoldDB" id="F0VBB7"/>
<reference evidence="4" key="3">
    <citation type="journal article" date="2012" name="PLoS Pathog.">
        <title>Comparative genomics of the apicomplexan parasites Toxoplasma gondii and Neospora caninum: Coccidia differing in host range and transmission strategy.</title>
        <authorList>
            <person name="Reid A.J."/>
            <person name="Vermont S.J."/>
            <person name="Cotton J.A."/>
            <person name="Harris D."/>
            <person name="Hill-Cawthorne G.A."/>
            <person name="Konen-Waisman S."/>
            <person name="Latham S.M."/>
            <person name="Mourier T."/>
            <person name="Norton R."/>
            <person name="Quail M.A."/>
            <person name="Sanders M."/>
            <person name="Shanmugam D."/>
            <person name="Sohal A."/>
            <person name="Wasmuth J.D."/>
            <person name="Brunk B."/>
            <person name="Grigg M.E."/>
            <person name="Howard J.C."/>
            <person name="Parkinson J."/>
            <person name="Roos D.S."/>
            <person name="Trees A.J."/>
            <person name="Berriman M."/>
            <person name="Pain A."/>
            <person name="Wastling J.M."/>
        </authorList>
    </citation>
    <scope>NUCLEOTIDE SEQUENCE [LARGE SCALE GENOMIC DNA]</scope>
    <source>
        <strain evidence="4">Liverpool</strain>
    </source>
</reference>
<gene>
    <name evidence="3" type="ORF">BN1204_039760</name>
    <name evidence="2" type="ORF">NCLIV_039760</name>
</gene>
<dbReference type="OMA" id="AHIQFGR"/>
<dbReference type="OrthoDB" id="330018at2759"/>
<keyword evidence="4" id="KW-1185">Reference proteome</keyword>
<evidence type="ECO:0000313" key="3">
    <source>
        <dbReference type="EMBL" id="CEL68203.1"/>
    </source>
</evidence>
<evidence type="ECO:0000313" key="2">
    <source>
        <dbReference type="EMBL" id="CBZ50901.1"/>
    </source>
</evidence>
<organism evidence="2 4">
    <name type="scientific">Neospora caninum (strain Liverpool)</name>
    <dbReference type="NCBI Taxonomy" id="572307"/>
    <lineage>
        <taxon>Eukaryota</taxon>
        <taxon>Sar</taxon>
        <taxon>Alveolata</taxon>
        <taxon>Apicomplexa</taxon>
        <taxon>Conoidasida</taxon>
        <taxon>Coccidia</taxon>
        <taxon>Eucoccidiorida</taxon>
        <taxon>Eimeriorina</taxon>
        <taxon>Sarcocystidae</taxon>
        <taxon>Neospora</taxon>
    </lineage>
</organism>
<dbReference type="GeneID" id="13439887"/>
<dbReference type="EMBL" id="LN714484">
    <property type="protein sequence ID" value="CEL68203.1"/>
    <property type="molecule type" value="Genomic_DNA"/>
</dbReference>
<dbReference type="EMBL" id="FR823385">
    <property type="protein sequence ID" value="CBZ50901.1"/>
    <property type="molecule type" value="Genomic_DNA"/>
</dbReference>
<feature type="compositionally biased region" description="Polar residues" evidence="1">
    <location>
        <begin position="524"/>
        <end position="535"/>
    </location>
</feature>
<protein>
    <submittedName>
        <fullName evidence="2">Uncharacterized protein</fullName>
    </submittedName>
</protein>
<dbReference type="VEuPathDB" id="ToxoDB:NCLIV_039760"/>
<evidence type="ECO:0000256" key="1">
    <source>
        <dbReference type="SAM" id="MobiDB-lite"/>
    </source>
</evidence>
<accession>F0VBB7</accession>
<dbReference type="InParanoid" id="F0VBB7"/>
<sequence length="561" mass="61586">MAVPTTAKGNRREERDSEFFKLAWPSGEKVTQLAANLYKYIDRTSSYPDENAISEELELFECAVAEEGKPASLPGDFVPRGSKMRAILRDEIYRAVQDASESSGRSTSVSAKKRVSIQFVTEEDQSRLRLDLGRRVQWGGVEIKEFEKPDKEWDQKTEERVQSLKSQYNGAELEVVYRLLVDEYMTAKPVLLVTPTGKKLRSSVCVNKDKLFVTKEIDGVNLVDVAVRLSEIAHIQFGRPPSLRLLQEKGKEETHEVSDSQYLYIVFKANARRSSATGLCTGPGQLPPAATPGTEAGTPQPLTVSILFSTEAERNSFALLLRTSMRLVHGSTIGDWEDTIDDSDEETATMIAFETIDELFDSKSPEKSEDADKARLIKCLTAFGKGVNVQKATSKGTLVVRRLSLAGASLQLLSLKSNKGQVVGVFDDVLAVVPGQDDDCFRALAKKQQLPSASLCAVVKLTDHSFALIFQTQAARDNFVFMMKHLDESDEMLRYVDDGSQSEPTSGRAPGGSSAKADASSASLQPPQKDVQNTAPGKAMAKSLSKALMKIVPGLSRQDTK</sequence>
<dbReference type="RefSeq" id="XP_003880934.1">
    <property type="nucleotide sequence ID" value="XM_003880885.1"/>
</dbReference>
<reference evidence="3" key="4">
    <citation type="journal article" date="2015" name="PLoS ONE">
        <title>Comprehensive Evaluation of Toxoplasma gondii VEG and Neospora caninum LIV Genomes with Tachyzoite Stage Transcriptome and Proteome Defines Novel Transcript Features.</title>
        <authorList>
            <person name="Ramaprasad A."/>
            <person name="Mourier T."/>
            <person name="Naeem R."/>
            <person name="Malas T.B."/>
            <person name="Moussa E."/>
            <person name="Panigrahi A."/>
            <person name="Vermont S.J."/>
            <person name="Otto T.D."/>
            <person name="Wastling J."/>
            <person name="Pain A."/>
        </authorList>
    </citation>
    <scope>NUCLEOTIDE SEQUENCE</scope>
    <source>
        <strain evidence="3">Liverpool</strain>
    </source>
</reference>
<feature type="region of interest" description="Disordered" evidence="1">
    <location>
        <begin position="497"/>
        <end position="539"/>
    </location>
</feature>